<feature type="domain" description="Pvc16 N-terminal" evidence="1">
    <location>
        <begin position="15"/>
        <end position="183"/>
    </location>
</feature>
<name>A0ABV8EK36_9BACT</name>
<accession>A0ABV8EK36</accession>
<dbReference type="Proteomes" id="UP001595766">
    <property type="component" value="Unassembled WGS sequence"/>
</dbReference>
<dbReference type="EMBL" id="JBHSAV010000023">
    <property type="protein sequence ID" value="MFC3976275.1"/>
    <property type="molecule type" value="Genomic_DNA"/>
</dbReference>
<keyword evidence="3" id="KW-1185">Reference proteome</keyword>
<organism evidence="2 3">
    <name type="scientific">Belliella kenyensis</name>
    <dbReference type="NCBI Taxonomy" id="1472724"/>
    <lineage>
        <taxon>Bacteria</taxon>
        <taxon>Pseudomonadati</taxon>
        <taxon>Bacteroidota</taxon>
        <taxon>Cytophagia</taxon>
        <taxon>Cytophagales</taxon>
        <taxon>Cyclobacteriaceae</taxon>
        <taxon>Belliella</taxon>
    </lineage>
</organism>
<gene>
    <name evidence="2" type="ORF">ACFOUP_07790</name>
</gene>
<proteinExistence type="predicted"/>
<evidence type="ECO:0000313" key="2">
    <source>
        <dbReference type="EMBL" id="MFC3976275.1"/>
    </source>
</evidence>
<dbReference type="InterPro" id="IPR025351">
    <property type="entry name" value="Pvc16_N"/>
</dbReference>
<evidence type="ECO:0000313" key="3">
    <source>
        <dbReference type="Proteomes" id="UP001595766"/>
    </source>
</evidence>
<sequence length="190" mass="21642">MLYETLHIISSDLDNAFREHTEQSSIVKLDHVGQHIDDANADKVVISLLHMVEDFTLKNVPNVVTVGAKSQKLNSKVPLNLFILCCSNFNDYDNALKNMSFIIAFFQSKRIFTDKNTYFNRDSEELKNLKDFKITVDLYTPSFDELNQIWGTIGGKQTLSVIYKISVVLIELKNPLLQAPIITQITLKTT</sequence>
<reference evidence="3" key="1">
    <citation type="journal article" date="2019" name="Int. J. Syst. Evol. Microbiol.">
        <title>The Global Catalogue of Microorganisms (GCM) 10K type strain sequencing project: providing services to taxonomists for standard genome sequencing and annotation.</title>
        <authorList>
            <consortium name="The Broad Institute Genomics Platform"/>
            <consortium name="The Broad Institute Genome Sequencing Center for Infectious Disease"/>
            <person name="Wu L."/>
            <person name="Ma J."/>
        </authorList>
    </citation>
    <scope>NUCLEOTIDE SEQUENCE [LARGE SCALE GENOMIC DNA]</scope>
    <source>
        <strain evidence="3">CECT 8551</strain>
    </source>
</reference>
<protein>
    <submittedName>
        <fullName evidence="2">DUF4255 domain-containing protein</fullName>
    </submittedName>
</protein>
<comment type="caution">
    <text evidence="2">The sequence shown here is derived from an EMBL/GenBank/DDBJ whole genome shotgun (WGS) entry which is preliminary data.</text>
</comment>
<evidence type="ECO:0000259" key="1">
    <source>
        <dbReference type="Pfam" id="PF14065"/>
    </source>
</evidence>
<dbReference type="Pfam" id="PF14065">
    <property type="entry name" value="Pvc16_N"/>
    <property type="match status" value="1"/>
</dbReference>
<dbReference type="RefSeq" id="WP_241290917.1">
    <property type="nucleotide sequence ID" value="NZ_JAKZGR010000001.1"/>
</dbReference>